<sequence length="135" mass="16127">MLGNQFEIFVRYEIAKEFSQHYAESFDLFDLYGVVQLAFTKERLPGESRQYYTQAYLLERHVHNLTNKIYKAEQILQNVFYKKDNEISLEALPQLHKVKTILNEYDEPLEKAIEDNFVDLDSILFVPNYQGNYKF</sequence>
<dbReference type="EMBL" id="CAGKOT010000006">
    <property type="protein sequence ID" value="CAB5345744.1"/>
    <property type="molecule type" value="Genomic_DNA"/>
</dbReference>
<evidence type="ECO:0000313" key="2">
    <source>
        <dbReference type="Proteomes" id="UP000684084"/>
    </source>
</evidence>
<organism evidence="1 2">
    <name type="scientific">Rhizophagus irregularis</name>
    <dbReference type="NCBI Taxonomy" id="588596"/>
    <lineage>
        <taxon>Eukaryota</taxon>
        <taxon>Fungi</taxon>
        <taxon>Fungi incertae sedis</taxon>
        <taxon>Mucoromycota</taxon>
        <taxon>Glomeromycotina</taxon>
        <taxon>Glomeromycetes</taxon>
        <taxon>Glomerales</taxon>
        <taxon>Glomeraceae</taxon>
        <taxon>Rhizophagus</taxon>
    </lineage>
</organism>
<proteinExistence type="predicted"/>
<name>A0A2I1FC25_9GLOM</name>
<dbReference type="AlphaFoldDB" id="A0A2I1FC25"/>
<evidence type="ECO:0000313" key="1">
    <source>
        <dbReference type="EMBL" id="CAB5345744.1"/>
    </source>
</evidence>
<dbReference type="VEuPathDB" id="FungiDB:RhiirA1_453125"/>
<accession>A0A2I1FC25</accession>
<gene>
    <name evidence="1" type="ORF">CHRIB12_LOCUS4086</name>
</gene>
<reference evidence="1" key="1">
    <citation type="submission" date="2020-05" db="EMBL/GenBank/DDBJ databases">
        <authorList>
            <person name="Rincon C."/>
            <person name="Sanders R I."/>
            <person name="Robbins C."/>
            <person name="Chaturvedi A."/>
        </authorList>
    </citation>
    <scope>NUCLEOTIDE SEQUENCE</scope>
    <source>
        <strain evidence="1">CHB12</strain>
    </source>
</reference>
<dbReference type="OrthoDB" id="2323536at2759"/>
<dbReference type="VEuPathDB" id="FungiDB:RhiirA1_428114"/>
<protein>
    <submittedName>
        <fullName evidence="1">Uncharacterized protein</fullName>
    </submittedName>
</protein>
<comment type="caution">
    <text evidence="1">The sequence shown here is derived from an EMBL/GenBank/DDBJ whole genome shotgun (WGS) entry which is preliminary data.</text>
</comment>
<dbReference type="VEuPathDB" id="FungiDB:RhiirFUN_021716"/>
<dbReference type="Proteomes" id="UP000684084">
    <property type="component" value="Unassembled WGS sequence"/>
</dbReference>